<evidence type="ECO:0000259" key="2">
    <source>
        <dbReference type="Pfam" id="PF13354"/>
    </source>
</evidence>
<dbReference type="PANTHER" id="PTHR35333">
    <property type="entry name" value="BETA-LACTAMASE"/>
    <property type="match status" value="1"/>
</dbReference>
<dbReference type="HOGENOM" id="CLU_843914_0_0_0"/>
<dbReference type="RefSeq" id="WP_015235030.1">
    <property type="nucleotide sequence ID" value="NC_019793.1"/>
</dbReference>
<dbReference type="InterPro" id="IPR045155">
    <property type="entry name" value="Beta-lactam_cat"/>
</dbReference>
<dbReference type="AlphaFoldDB" id="L0A0M9"/>
<dbReference type="OrthoDB" id="57465at2"/>
<evidence type="ECO:0000313" key="4">
    <source>
        <dbReference type="Proteomes" id="UP000010467"/>
    </source>
</evidence>
<evidence type="ECO:0000313" key="3">
    <source>
        <dbReference type="EMBL" id="AFZ66722.1"/>
    </source>
</evidence>
<dbReference type="GO" id="GO:0008800">
    <property type="term" value="F:beta-lactamase activity"/>
    <property type="evidence" value="ECO:0007669"/>
    <property type="project" value="InterPro"/>
</dbReference>
<dbReference type="EMBL" id="CP003382">
    <property type="protein sequence ID" value="AFZ66722.1"/>
    <property type="molecule type" value="Genomic_DNA"/>
</dbReference>
<reference evidence="4" key="1">
    <citation type="submission" date="2012-03" db="EMBL/GenBank/DDBJ databases">
        <title>Complete sequence of chromosome of Deinococcus peraridilitoris DSM 19664.</title>
        <authorList>
            <person name="Lucas S."/>
            <person name="Copeland A."/>
            <person name="Lapidus A."/>
            <person name="Glavina del Rio T."/>
            <person name="Dalin E."/>
            <person name="Tice H."/>
            <person name="Bruce D."/>
            <person name="Goodwin L."/>
            <person name="Pitluck S."/>
            <person name="Peters L."/>
            <person name="Mikhailova N."/>
            <person name="Lu M."/>
            <person name="Kyrpides N."/>
            <person name="Mavromatis K."/>
            <person name="Ivanova N."/>
            <person name="Brettin T."/>
            <person name="Detter J.C."/>
            <person name="Han C."/>
            <person name="Larimer F."/>
            <person name="Land M."/>
            <person name="Hauser L."/>
            <person name="Markowitz V."/>
            <person name="Cheng J.-F."/>
            <person name="Hugenholtz P."/>
            <person name="Woyke T."/>
            <person name="Wu D."/>
            <person name="Pukall R."/>
            <person name="Steenblock K."/>
            <person name="Brambilla E."/>
            <person name="Klenk H.-P."/>
            <person name="Eisen J.A."/>
        </authorList>
    </citation>
    <scope>NUCLEOTIDE SEQUENCE [LARGE SCALE GENOMIC DNA]</scope>
    <source>
        <strain evidence="4">DSM 19664 / LMG 22246 / CIP 109416 / KR-200</strain>
    </source>
</reference>
<keyword evidence="4" id="KW-1185">Reference proteome</keyword>
<organism evidence="3 4">
    <name type="scientific">Deinococcus peraridilitoris (strain DSM 19664 / LMG 22246 / CIP 109416 / KR-200)</name>
    <dbReference type="NCBI Taxonomy" id="937777"/>
    <lineage>
        <taxon>Bacteria</taxon>
        <taxon>Thermotogati</taxon>
        <taxon>Deinococcota</taxon>
        <taxon>Deinococci</taxon>
        <taxon>Deinococcales</taxon>
        <taxon>Deinococcaceae</taxon>
        <taxon>Deinococcus</taxon>
    </lineage>
</organism>
<protein>
    <recommendedName>
        <fullName evidence="2">Beta-lactamase class A catalytic domain-containing protein</fullName>
    </recommendedName>
</protein>
<dbReference type="Proteomes" id="UP000010467">
    <property type="component" value="Chromosome"/>
</dbReference>
<accession>L0A0M9</accession>
<dbReference type="GO" id="GO:0030655">
    <property type="term" value="P:beta-lactam antibiotic catabolic process"/>
    <property type="evidence" value="ECO:0007669"/>
    <property type="project" value="InterPro"/>
</dbReference>
<dbReference type="InterPro" id="IPR012338">
    <property type="entry name" value="Beta-lactam/transpept-like"/>
</dbReference>
<keyword evidence="1" id="KW-0732">Signal</keyword>
<feature type="signal peptide" evidence="1">
    <location>
        <begin position="1"/>
        <end position="25"/>
    </location>
</feature>
<evidence type="ECO:0000256" key="1">
    <source>
        <dbReference type="SAM" id="SignalP"/>
    </source>
</evidence>
<dbReference type="Gene3D" id="3.40.710.10">
    <property type="entry name" value="DD-peptidase/beta-lactamase superfamily"/>
    <property type="match status" value="1"/>
</dbReference>
<sequence>MKVTSRPFVFAGSVALASLAATASAAPERLAPTCGPAVLAPAPPIALPPVVTGQVSFYAAEYDRQGRPQERAYALSAHTLRPLASIYKPVLVWAALRDVDARRLQLRQRFTTTAANRSIEAFSPGTNTLRFLLDRTIRNSENTASDIVHLAVGPQRVAALTANSSNCTSVLLTTKAFWSAQAGMLPALVISTDRDASLRSAERYFTLAPADRVAFAGQLVHASRQVNAGALLDRLDGYFKGPRYDARLDTYWQNTSTAKAYTDLMATMFVAGGLQPETRRVFRDVMAQGCCRPVRAPFTYSYWGAKAGSGWRLLTLTGYLERPDGRILAYTYLNHESDTLDAERMEQQIPAVMTWIAKVLALHQS</sequence>
<dbReference type="KEGG" id="dpd:Deipe_1165"/>
<dbReference type="PANTHER" id="PTHR35333:SF4">
    <property type="entry name" value="SLR0121 PROTEIN"/>
    <property type="match status" value="1"/>
</dbReference>
<feature type="chain" id="PRO_5003938931" description="Beta-lactamase class A catalytic domain-containing protein" evidence="1">
    <location>
        <begin position="26"/>
        <end position="365"/>
    </location>
</feature>
<dbReference type="InterPro" id="IPR000871">
    <property type="entry name" value="Beta-lactam_class-A"/>
</dbReference>
<dbReference type="Pfam" id="PF13354">
    <property type="entry name" value="Beta-lactamase2"/>
    <property type="match status" value="1"/>
</dbReference>
<feature type="domain" description="Beta-lactamase class A catalytic" evidence="2">
    <location>
        <begin position="73"/>
        <end position="326"/>
    </location>
</feature>
<gene>
    <name evidence="3" type="ordered locus">Deipe_1165</name>
</gene>
<dbReference type="SUPFAM" id="SSF56601">
    <property type="entry name" value="beta-lactamase/transpeptidase-like"/>
    <property type="match status" value="1"/>
</dbReference>
<proteinExistence type="predicted"/>
<dbReference type="eggNOG" id="COG2367">
    <property type="taxonomic scope" value="Bacteria"/>
</dbReference>
<name>L0A0M9_DEIPD</name>
<dbReference type="PATRIC" id="fig|937777.3.peg.1168"/>
<dbReference type="GO" id="GO:0046677">
    <property type="term" value="P:response to antibiotic"/>
    <property type="evidence" value="ECO:0007669"/>
    <property type="project" value="InterPro"/>
</dbReference>